<dbReference type="AlphaFoldDB" id="A0A563VR11"/>
<dbReference type="Gene3D" id="3.40.50.150">
    <property type="entry name" value="Vaccinia Virus protein VP39"/>
    <property type="match status" value="1"/>
</dbReference>
<dbReference type="Pfam" id="PF13489">
    <property type="entry name" value="Methyltransf_23"/>
    <property type="match status" value="1"/>
</dbReference>
<evidence type="ECO:0000313" key="2">
    <source>
        <dbReference type="Proteomes" id="UP000320055"/>
    </source>
</evidence>
<proteinExistence type="predicted"/>
<gene>
    <name evidence="1" type="ORF">H1P_2210004</name>
</gene>
<dbReference type="Proteomes" id="UP000320055">
    <property type="component" value="Unassembled WGS sequence"/>
</dbReference>
<evidence type="ECO:0000313" key="1">
    <source>
        <dbReference type="EMBL" id="VEP13841.1"/>
    </source>
</evidence>
<dbReference type="EMBL" id="CAACVJ010000137">
    <property type="protein sequence ID" value="VEP13841.1"/>
    <property type="molecule type" value="Genomic_DNA"/>
</dbReference>
<name>A0A563VR11_9CYAN</name>
<protein>
    <recommendedName>
        <fullName evidence="3">Class I SAM-dependent methyltransferase</fullName>
    </recommendedName>
</protein>
<dbReference type="SUPFAM" id="SSF53335">
    <property type="entry name" value="S-adenosyl-L-methionine-dependent methyltransferases"/>
    <property type="match status" value="1"/>
</dbReference>
<organism evidence="1 2">
    <name type="scientific">Hyella patelloides LEGE 07179</name>
    <dbReference type="NCBI Taxonomy" id="945734"/>
    <lineage>
        <taxon>Bacteria</taxon>
        <taxon>Bacillati</taxon>
        <taxon>Cyanobacteriota</taxon>
        <taxon>Cyanophyceae</taxon>
        <taxon>Pleurocapsales</taxon>
        <taxon>Hyellaceae</taxon>
        <taxon>Hyella</taxon>
    </lineage>
</organism>
<sequence length="276" mass="32170">MQKKTIKCRLCSGAATYVFSKKLIQKYEVAFFHCNQCESLQTEAPYWLDEAYEGCKSIPDIATVSRCQNLKSIVYMVAKIFGLSSSDMILDWGGGDGLLTRMMRDAGLNAYLLDKYIRNHYAVGFEDRLTHNYKMITAFEVLEHFSNPETEIENIFKRNPEILFISTGLYKSQDSDWGYLTPLSGRHVFFYSEKSRQHIAKRFGYELITEQNFSIFYKNTLDFSRRWLLKLVLSGKNPNLLRILFYFVPKESLIMQDREMATKKIKNGEPGKINWP</sequence>
<evidence type="ECO:0008006" key="3">
    <source>
        <dbReference type="Google" id="ProtNLM"/>
    </source>
</evidence>
<reference evidence="1 2" key="1">
    <citation type="submission" date="2019-01" db="EMBL/GenBank/DDBJ databases">
        <authorList>
            <person name="Brito A."/>
        </authorList>
    </citation>
    <scope>NUCLEOTIDE SEQUENCE [LARGE SCALE GENOMIC DNA]</scope>
    <source>
        <strain evidence="1">1</strain>
    </source>
</reference>
<accession>A0A563VR11</accession>
<keyword evidence="2" id="KW-1185">Reference proteome</keyword>
<dbReference type="InterPro" id="IPR029063">
    <property type="entry name" value="SAM-dependent_MTases_sf"/>
</dbReference>